<dbReference type="Proteomes" id="UP000298493">
    <property type="component" value="Unassembled WGS sequence"/>
</dbReference>
<proteinExistence type="predicted"/>
<comment type="caution">
    <text evidence="1">The sequence shown here is derived from an EMBL/GenBank/DDBJ whole genome shotgun (WGS) entry which is preliminary data.</text>
</comment>
<evidence type="ECO:0000313" key="1">
    <source>
        <dbReference type="EMBL" id="TID23089.1"/>
    </source>
</evidence>
<protein>
    <submittedName>
        <fullName evidence="1">Uncharacterized protein</fullName>
    </submittedName>
</protein>
<gene>
    <name evidence="1" type="ORF">E6O75_ATG02263</name>
</gene>
<name>A0A4Z1P8E7_9PEZI</name>
<dbReference type="EMBL" id="SNSC02000007">
    <property type="protein sequence ID" value="TID23089.1"/>
    <property type="molecule type" value="Genomic_DNA"/>
</dbReference>
<dbReference type="AlphaFoldDB" id="A0A4Z1P8E7"/>
<accession>A0A4Z1P8E7</accession>
<organism evidence="1 2">
    <name type="scientific">Venturia nashicola</name>
    <dbReference type="NCBI Taxonomy" id="86259"/>
    <lineage>
        <taxon>Eukaryota</taxon>
        <taxon>Fungi</taxon>
        <taxon>Dikarya</taxon>
        <taxon>Ascomycota</taxon>
        <taxon>Pezizomycotina</taxon>
        <taxon>Dothideomycetes</taxon>
        <taxon>Pleosporomycetidae</taxon>
        <taxon>Venturiales</taxon>
        <taxon>Venturiaceae</taxon>
        <taxon>Venturia</taxon>
    </lineage>
</organism>
<reference evidence="1 2" key="1">
    <citation type="submission" date="2019-04" db="EMBL/GenBank/DDBJ databases">
        <title>High contiguity whole genome sequence and gene annotation resource for two Venturia nashicola isolates.</title>
        <authorList>
            <person name="Prokchorchik M."/>
            <person name="Won K."/>
            <person name="Lee Y."/>
            <person name="Choi E.D."/>
            <person name="Segonzac C."/>
            <person name="Sohn K.H."/>
        </authorList>
    </citation>
    <scope>NUCLEOTIDE SEQUENCE [LARGE SCALE GENOMIC DNA]</scope>
    <source>
        <strain evidence="1 2">PRI2</strain>
    </source>
</reference>
<sequence>MGSHSITPTNYHDVTNYNSPFVNAFGSPDFLLDPYTYNSTNPAFQYNYIYVYIYPALQIPIISQRSSIPFDPGIALSLLPRFQPHRIPAPNMKTPC</sequence>
<evidence type="ECO:0000313" key="2">
    <source>
        <dbReference type="Proteomes" id="UP000298493"/>
    </source>
</evidence>
<keyword evidence="2" id="KW-1185">Reference proteome</keyword>